<evidence type="ECO:0000313" key="1">
    <source>
        <dbReference type="EnsemblPlants" id="Ma05_p15300.1"/>
    </source>
</evidence>
<dbReference type="Proteomes" id="UP000012960">
    <property type="component" value="Unplaced"/>
</dbReference>
<dbReference type="InParanoid" id="A0A804J4P1"/>
<organism evidence="1 2">
    <name type="scientific">Musa acuminata subsp. malaccensis</name>
    <name type="common">Wild banana</name>
    <name type="synonym">Musa malaccensis</name>
    <dbReference type="NCBI Taxonomy" id="214687"/>
    <lineage>
        <taxon>Eukaryota</taxon>
        <taxon>Viridiplantae</taxon>
        <taxon>Streptophyta</taxon>
        <taxon>Embryophyta</taxon>
        <taxon>Tracheophyta</taxon>
        <taxon>Spermatophyta</taxon>
        <taxon>Magnoliopsida</taxon>
        <taxon>Liliopsida</taxon>
        <taxon>Zingiberales</taxon>
        <taxon>Musaceae</taxon>
        <taxon>Musa</taxon>
    </lineage>
</organism>
<proteinExistence type="predicted"/>
<dbReference type="AlphaFoldDB" id="A0A804J4P1"/>
<evidence type="ECO:0000313" key="2">
    <source>
        <dbReference type="Proteomes" id="UP000012960"/>
    </source>
</evidence>
<dbReference type="EnsemblPlants" id="Ma05_t15300.1">
    <property type="protein sequence ID" value="Ma05_p15300.1"/>
    <property type="gene ID" value="Ma05_g15300"/>
</dbReference>
<protein>
    <submittedName>
        <fullName evidence="1">Uncharacterized protein</fullName>
    </submittedName>
</protein>
<reference evidence="1" key="1">
    <citation type="submission" date="2021-05" db="UniProtKB">
        <authorList>
            <consortium name="EnsemblPlants"/>
        </authorList>
    </citation>
    <scope>IDENTIFICATION</scope>
    <source>
        <strain evidence="1">subsp. malaccensis</strain>
    </source>
</reference>
<dbReference type="Gramene" id="Ma05_t15300.1">
    <property type="protein sequence ID" value="Ma05_p15300.1"/>
    <property type="gene ID" value="Ma05_g15300"/>
</dbReference>
<sequence length="29" mass="3425">MAKNIALQILWSCYGKRDDIWTNVLSKKE</sequence>
<name>A0A804J4P1_MUSAM</name>
<keyword evidence="2" id="KW-1185">Reference proteome</keyword>
<accession>A0A804J4P1</accession>